<dbReference type="RefSeq" id="WP_269022977.1">
    <property type="nucleotide sequence ID" value="NZ_CP113517.1"/>
</dbReference>
<evidence type="ECO:0000256" key="2">
    <source>
        <dbReference type="SAM" id="SignalP"/>
    </source>
</evidence>
<name>A0ABY7GRF2_9GAMM</name>
<organism evidence="3 4">
    <name type="scientific">Methylomonas rapida</name>
    <dbReference type="NCBI Taxonomy" id="2963939"/>
    <lineage>
        <taxon>Bacteria</taxon>
        <taxon>Pseudomonadati</taxon>
        <taxon>Pseudomonadota</taxon>
        <taxon>Gammaproteobacteria</taxon>
        <taxon>Methylococcales</taxon>
        <taxon>Methylococcaceae</taxon>
        <taxon>Methylomonas</taxon>
    </lineage>
</organism>
<feature type="transmembrane region" description="Helical" evidence="1">
    <location>
        <begin position="313"/>
        <end position="338"/>
    </location>
</feature>
<dbReference type="InterPro" id="IPR036249">
    <property type="entry name" value="Thioredoxin-like_sf"/>
</dbReference>
<proteinExistence type="predicted"/>
<dbReference type="EMBL" id="CP113517">
    <property type="protein sequence ID" value="WAR47069.1"/>
    <property type="molecule type" value="Genomic_DNA"/>
</dbReference>
<dbReference type="SUPFAM" id="SSF52833">
    <property type="entry name" value="Thioredoxin-like"/>
    <property type="match status" value="1"/>
</dbReference>
<dbReference type="InterPro" id="IPR011767">
    <property type="entry name" value="GLR_AS"/>
</dbReference>
<feature type="transmembrane region" description="Helical" evidence="1">
    <location>
        <begin position="218"/>
        <end position="238"/>
    </location>
</feature>
<keyword evidence="1" id="KW-0812">Transmembrane</keyword>
<evidence type="ECO:0000256" key="1">
    <source>
        <dbReference type="SAM" id="Phobius"/>
    </source>
</evidence>
<feature type="transmembrane region" description="Helical" evidence="1">
    <location>
        <begin position="148"/>
        <end position="171"/>
    </location>
</feature>
<feature type="chain" id="PRO_5045543949" evidence="2">
    <location>
        <begin position="27"/>
        <end position="374"/>
    </location>
</feature>
<feature type="transmembrane region" description="Helical" evidence="1">
    <location>
        <begin position="183"/>
        <end position="206"/>
    </location>
</feature>
<dbReference type="Gene3D" id="3.40.30.10">
    <property type="entry name" value="Glutaredoxin"/>
    <property type="match status" value="1"/>
</dbReference>
<dbReference type="CDD" id="cd02947">
    <property type="entry name" value="TRX_family"/>
    <property type="match status" value="1"/>
</dbReference>
<gene>
    <name evidence="3" type="ORF">NM686_015425</name>
</gene>
<evidence type="ECO:0000313" key="4">
    <source>
        <dbReference type="Proteomes" id="UP001162780"/>
    </source>
</evidence>
<feature type="transmembrane region" description="Helical" evidence="1">
    <location>
        <begin position="350"/>
        <end position="368"/>
    </location>
</feature>
<keyword evidence="4" id="KW-1185">Reference proteome</keyword>
<protein>
    <submittedName>
        <fullName evidence="3">NrdH-redoxin</fullName>
    </submittedName>
</protein>
<dbReference type="PROSITE" id="PS00195">
    <property type="entry name" value="GLUTAREDOXIN_1"/>
    <property type="match status" value="1"/>
</dbReference>
<sequence length="374" mass="40868">MERAPLHWASVFVCLLCLLLPIPVFAGEAATLGELQVFVREGCPHCAEAKQFLPKLAAERPHLKIVYRSLDSDPHARIDLFNLSRQAGVWPPGVPTFVMHGKILVGFADAEHSGPQLKAFIDDAITASQQVDAGWFGTLSVERLGLPLFTLAMGLLDGFNPCAMWVLLFLLSLLIRLQDRQRMALVAGTFVLVSGAVYYAFMAAWLNVFLIMGMSNPVRWTLAGLALLIGAVNVKDYFAFQQGISLSIPAAAKPGLYARMRGLLQTEALAASLLSVTILAVLVNFIELLCTAGLPAIYTAVLSQHQLGLMGYYGYLLLYILAYIADDSLMVTIAVITLGSHKLTEESGRWLKLISGIVMMALALAMFLRPDWLM</sequence>
<accession>A0ABY7GRF2</accession>
<keyword evidence="1" id="KW-0472">Membrane</keyword>
<evidence type="ECO:0000313" key="3">
    <source>
        <dbReference type="EMBL" id="WAR47069.1"/>
    </source>
</evidence>
<reference evidence="3" key="1">
    <citation type="submission" date="2022-11" db="EMBL/GenBank/DDBJ databases">
        <title>Methylomonas rapida sp. nov., Carotenoid-Producing Obligate Methanotrophs with High Growth Characteristics and Biotechnological Potential.</title>
        <authorList>
            <person name="Tikhonova E.N."/>
            <person name="Suleimanov R.Z."/>
            <person name="Miroshnikov K."/>
            <person name="Oshkin I.Y."/>
            <person name="Belova S.E."/>
            <person name="Danilova O.V."/>
            <person name="Ashikhmin A."/>
            <person name="Konopkin A."/>
            <person name="But S.Y."/>
            <person name="Khmelenina V.N."/>
            <person name="Kuznetsov N."/>
            <person name="Pimenov N.V."/>
            <person name="Dedysh S.N."/>
        </authorList>
    </citation>
    <scope>NUCLEOTIDE SEQUENCE</scope>
    <source>
        <strain evidence="3">MP1</strain>
    </source>
</reference>
<dbReference type="Proteomes" id="UP001162780">
    <property type="component" value="Chromosome"/>
</dbReference>
<keyword evidence="1" id="KW-1133">Transmembrane helix</keyword>
<dbReference type="PROSITE" id="PS51354">
    <property type="entry name" value="GLUTAREDOXIN_2"/>
    <property type="match status" value="1"/>
</dbReference>
<feature type="signal peptide" evidence="2">
    <location>
        <begin position="1"/>
        <end position="26"/>
    </location>
</feature>
<keyword evidence="2" id="KW-0732">Signal</keyword>
<feature type="transmembrane region" description="Helical" evidence="1">
    <location>
        <begin position="268"/>
        <end position="301"/>
    </location>
</feature>